<evidence type="ECO:0008006" key="3">
    <source>
        <dbReference type="Google" id="ProtNLM"/>
    </source>
</evidence>
<protein>
    <recommendedName>
        <fullName evidence="3">Phage protein</fullName>
    </recommendedName>
</protein>
<organism evidence="1 2">
    <name type="scientific">Bacillus tropicus</name>
    <dbReference type="NCBI Taxonomy" id="2026188"/>
    <lineage>
        <taxon>Bacteria</taxon>
        <taxon>Bacillati</taxon>
        <taxon>Bacillota</taxon>
        <taxon>Bacilli</taxon>
        <taxon>Bacillales</taxon>
        <taxon>Bacillaceae</taxon>
        <taxon>Bacillus</taxon>
        <taxon>Bacillus cereus group</taxon>
    </lineage>
</organism>
<evidence type="ECO:0000313" key="1">
    <source>
        <dbReference type="EMBL" id="QPR78453.1"/>
    </source>
</evidence>
<evidence type="ECO:0000313" key="2">
    <source>
        <dbReference type="Proteomes" id="UP000594791"/>
    </source>
</evidence>
<dbReference type="EMBL" id="CP065739">
    <property type="protein sequence ID" value="QPR78453.1"/>
    <property type="molecule type" value="Genomic_DNA"/>
</dbReference>
<proteinExistence type="predicted"/>
<reference evidence="1 2" key="1">
    <citation type="submission" date="2020-12" db="EMBL/GenBank/DDBJ databases">
        <title>FDA dAtabase for Regulatory Grade micrObial Sequences (FDA-ARGOS): Supporting development and validation of Infectious Disease Dx tests.</title>
        <authorList>
            <person name="Nelson B."/>
            <person name="Plummer A."/>
            <person name="Tallon L."/>
            <person name="Sadzewicz L."/>
            <person name="Zhao X."/>
            <person name="Boylan J."/>
            <person name="Ott S."/>
            <person name="Bowen H."/>
            <person name="Vavikolanu K."/>
            <person name="Mehta A."/>
            <person name="Aluvathingal J."/>
            <person name="Nadendla S."/>
            <person name="Myers T."/>
            <person name="Yan Y."/>
            <person name="Sichtig H."/>
        </authorList>
    </citation>
    <scope>NUCLEOTIDE SEQUENCE [LARGE SCALE GENOMIC DNA]</scope>
    <source>
        <strain evidence="1 2">FDAARGOS_920</strain>
    </source>
</reference>
<dbReference type="RefSeq" id="WP_042515202.1">
    <property type="nucleotide sequence ID" value="NZ_CP065739.1"/>
</dbReference>
<name>A0A7T2QH09_9BACI</name>
<sequence length="214" mass="24909">MARIKLIDETIDLSQVSKPIGWDLEVNGVPYDVYRIDGYIHTIGGKVGENCYWACPAGEQPTYKNLIEFNGDAPTLGVIFDRSNYIKTKWDETSVECNGGCWITRNGKKFYEVPARYMDYGLTKAQYLLVKLLEECPLWLSERNWKENAIGRKIWYENQPAKITRINDENELWIEPDGIPCFKAPAYWGCDDYSDYENGLRVDLLSPDIYWYRD</sequence>
<gene>
    <name evidence="1" type="ORF">I6G77_04405</name>
</gene>
<accession>A0A7T2QH09</accession>
<dbReference type="Proteomes" id="UP000594791">
    <property type="component" value="Chromosome"/>
</dbReference>
<keyword evidence="2" id="KW-1185">Reference proteome</keyword>